<organism evidence="1 2">
    <name type="scientific">Peptostreptococcus porci</name>
    <dbReference type="NCBI Taxonomy" id="2652282"/>
    <lineage>
        <taxon>Bacteria</taxon>
        <taxon>Bacillati</taxon>
        <taxon>Bacillota</taxon>
        <taxon>Clostridia</taxon>
        <taxon>Peptostreptococcales</taxon>
        <taxon>Peptostreptococcaceae</taxon>
        <taxon>Peptostreptococcus</taxon>
    </lineage>
</organism>
<proteinExistence type="predicted"/>
<keyword evidence="2" id="KW-1185">Reference proteome</keyword>
<reference evidence="1 2" key="1">
    <citation type="submission" date="2019-08" db="EMBL/GenBank/DDBJ databases">
        <title>In-depth cultivation of the pig gut microbiome towards novel bacterial diversity and tailored functional studies.</title>
        <authorList>
            <person name="Wylensek D."/>
            <person name="Hitch T.C.A."/>
            <person name="Clavel T."/>
        </authorList>
    </citation>
    <scope>NUCLEOTIDE SEQUENCE [LARGE SCALE GENOMIC DNA]</scope>
    <source>
        <strain evidence="1 2">WCA-SAB-591-4A-A</strain>
    </source>
</reference>
<dbReference type="RefSeq" id="WP_154538394.1">
    <property type="nucleotide sequence ID" value="NZ_JAQYHJ010000040.1"/>
</dbReference>
<comment type="caution">
    <text evidence="1">The sequence shown here is derived from an EMBL/GenBank/DDBJ whole genome shotgun (WGS) entry which is preliminary data.</text>
</comment>
<dbReference type="EMBL" id="VUNE01000004">
    <property type="protein sequence ID" value="MST62919.1"/>
    <property type="molecule type" value="Genomic_DNA"/>
</dbReference>
<dbReference type="Proteomes" id="UP000440713">
    <property type="component" value="Unassembled WGS sequence"/>
</dbReference>
<gene>
    <name evidence="1" type="ORF">FYJ71_08040</name>
</gene>
<accession>A0A6N7XIJ3</accession>
<evidence type="ECO:0000313" key="2">
    <source>
        <dbReference type="Proteomes" id="UP000440713"/>
    </source>
</evidence>
<protein>
    <submittedName>
        <fullName evidence="1">Uncharacterized protein</fullName>
    </submittedName>
</protein>
<sequence length="179" mass="20778">MIKSVTINLEVIESMLYYWSTVVDREKVNESFFVDVANMEAMKLVQSPEFTEESIRKVLSSIQNRELLSAATKPEKRFWSKNMWIAEDVSLATKMAQPVKVLNVDDLVEKLNEKYPNSNLEKITVHIAPLHLDPYYIFGDALVINFFTIYFDENDNAVVDGKPLKDYVFERLCELVEKN</sequence>
<dbReference type="AlphaFoldDB" id="A0A6N7XIJ3"/>
<name>A0A6N7XIJ3_9FIRM</name>
<evidence type="ECO:0000313" key="1">
    <source>
        <dbReference type="EMBL" id="MST62919.1"/>
    </source>
</evidence>